<gene>
    <name evidence="2" type="ORF">FHS57_000798</name>
</gene>
<dbReference type="Proteomes" id="UP000541352">
    <property type="component" value="Unassembled WGS sequence"/>
</dbReference>
<keyword evidence="3" id="KW-1185">Reference proteome</keyword>
<feature type="chain" id="PRO_5031339842" description="Outer membrane protein beta-barrel domain-containing protein" evidence="1">
    <location>
        <begin position="21"/>
        <end position="176"/>
    </location>
</feature>
<evidence type="ECO:0008006" key="4">
    <source>
        <dbReference type="Google" id="ProtNLM"/>
    </source>
</evidence>
<reference evidence="2 3" key="1">
    <citation type="submission" date="2020-08" db="EMBL/GenBank/DDBJ databases">
        <title>Genomic Encyclopedia of Type Strains, Phase IV (KMG-IV): sequencing the most valuable type-strain genomes for metagenomic binning, comparative biology and taxonomic classification.</title>
        <authorList>
            <person name="Goeker M."/>
        </authorList>
    </citation>
    <scope>NUCLEOTIDE SEQUENCE [LARGE SCALE GENOMIC DNA]</scope>
    <source>
        <strain evidence="2 3">DSM 17976</strain>
    </source>
</reference>
<proteinExistence type="predicted"/>
<organism evidence="2 3">
    <name type="scientific">Runella defluvii</name>
    <dbReference type="NCBI Taxonomy" id="370973"/>
    <lineage>
        <taxon>Bacteria</taxon>
        <taxon>Pseudomonadati</taxon>
        <taxon>Bacteroidota</taxon>
        <taxon>Cytophagia</taxon>
        <taxon>Cytophagales</taxon>
        <taxon>Spirosomataceae</taxon>
        <taxon>Runella</taxon>
    </lineage>
</organism>
<sequence length="176" mass="19949">MKKAIITLIFVQCIAFASQAQYNNWAIGFQLVEPSGLNVRKYYGDNKALDVSFGTYGLFYGRDRKYRKGFYQNAGFSLRVNHLWHTALFKKEQLRAYYGFGGQINSRRYYFDSRNSPGTKEFTNSISLGGSGLAGAEYFVSNSPLSCFLETGLYVELVPGIFFVHPQASLGVRFNF</sequence>
<dbReference type="AlphaFoldDB" id="A0A7W5ZJC1"/>
<evidence type="ECO:0000256" key="1">
    <source>
        <dbReference type="SAM" id="SignalP"/>
    </source>
</evidence>
<feature type="signal peptide" evidence="1">
    <location>
        <begin position="1"/>
        <end position="20"/>
    </location>
</feature>
<keyword evidence="1" id="KW-0732">Signal</keyword>
<protein>
    <recommendedName>
        <fullName evidence="4">Outer membrane protein beta-barrel domain-containing protein</fullName>
    </recommendedName>
</protein>
<accession>A0A7W5ZJC1</accession>
<evidence type="ECO:0000313" key="3">
    <source>
        <dbReference type="Proteomes" id="UP000541352"/>
    </source>
</evidence>
<dbReference type="EMBL" id="JACIBY010000001">
    <property type="protein sequence ID" value="MBB3836816.1"/>
    <property type="molecule type" value="Genomic_DNA"/>
</dbReference>
<evidence type="ECO:0000313" key="2">
    <source>
        <dbReference type="EMBL" id="MBB3836816.1"/>
    </source>
</evidence>
<dbReference type="RefSeq" id="WP_183971579.1">
    <property type="nucleotide sequence ID" value="NZ_JACIBY010000001.1"/>
</dbReference>
<comment type="caution">
    <text evidence="2">The sequence shown here is derived from an EMBL/GenBank/DDBJ whole genome shotgun (WGS) entry which is preliminary data.</text>
</comment>
<name>A0A7W5ZJC1_9BACT</name>